<evidence type="ECO:0000256" key="2">
    <source>
        <dbReference type="ARBA" id="ARBA00023315"/>
    </source>
</evidence>
<dbReference type="GO" id="GO:0016747">
    <property type="term" value="F:acyltransferase activity, transferring groups other than amino-acyl groups"/>
    <property type="evidence" value="ECO:0007669"/>
    <property type="project" value="InterPro"/>
</dbReference>
<keyword evidence="1 4" id="KW-0808">Transferase</keyword>
<dbReference type="EC" id="2.3.1.-" evidence="4 5"/>
<dbReference type="PANTHER" id="PTHR43800:SF1">
    <property type="entry name" value="PEPTIDYL-LYSINE N-ACETYLTRANSFERASE YJAB"/>
    <property type="match status" value="1"/>
</dbReference>
<dbReference type="CDD" id="cd04301">
    <property type="entry name" value="NAT_SF"/>
    <property type="match status" value="1"/>
</dbReference>
<evidence type="ECO:0000259" key="3">
    <source>
        <dbReference type="PROSITE" id="PS51186"/>
    </source>
</evidence>
<evidence type="ECO:0000313" key="4">
    <source>
        <dbReference type="EMBL" id="ARW19647.1"/>
    </source>
</evidence>
<organism evidence="4 6">
    <name type="scientific">Pediococcus pentosaceus</name>
    <dbReference type="NCBI Taxonomy" id="1255"/>
    <lineage>
        <taxon>Bacteria</taxon>
        <taxon>Bacillati</taxon>
        <taxon>Bacillota</taxon>
        <taxon>Bacilli</taxon>
        <taxon>Lactobacillales</taxon>
        <taxon>Lactobacillaceae</taxon>
        <taxon>Pediococcus</taxon>
    </lineage>
</organism>
<accession>A0A1Y0VYS8</accession>
<evidence type="ECO:0000313" key="7">
    <source>
        <dbReference type="Proteomes" id="UP001214131"/>
    </source>
</evidence>
<evidence type="ECO:0000313" key="5">
    <source>
        <dbReference type="EMBL" id="WEA57261.1"/>
    </source>
</evidence>
<reference evidence="4 6" key="1">
    <citation type="submission" date="2017-05" db="EMBL/GenBank/DDBJ databases">
        <title>Genome sequence of Pediococcus pentosaceus strain SRCM100892.</title>
        <authorList>
            <person name="Cho S.H."/>
        </authorList>
    </citation>
    <scope>NUCLEOTIDE SEQUENCE [LARGE SCALE GENOMIC DNA]</scope>
    <source>
        <strain evidence="4 6">SRCM100892</strain>
    </source>
</reference>
<proteinExistence type="predicted"/>
<gene>
    <name evidence="4" type="primary">yjaB</name>
    <name evidence="5" type="ORF">PWB86_08750</name>
    <name evidence="4" type="ORF">S100892_01074</name>
</gene>
<dbReference type="RefSeq" id="WP_229563991.1">
    <property type="nucleotide sequence ID" value="NZ_CAKMAM010000001.1"/>
</dbReference>
<evidence type="ECO:0000313" key="6">
    <source>
        <dbReference type="Proteomes" id="UP000196118"/>
    </source>
</evidence>
<protein>
    <submittedName>
        <fullName evidence="5">GNAT family N-acetyltransferase</fullName>
    </submittedName>
    <submittedName>
        <fullName evidence="4">Putative GMP synthase (Glutamine-hydrolyzing)</fullName>
        <ecNumber evidence="4 5">2.3.1.-</ecNumber>
    </submittedName>
</protein>
<evidence type="ECO:0000256" key="1">
    <source>
        <dbReference type="ARBA" id="ARBA00022679"/>
    </source>
</evidence>
<name>A0A1Y0VYS8_PEDPE</name>
<dbReference type="Pfam" id="PF13508">
    <property type="entry name" value="Acetyltransf_7"/>
    <property type="match status" value="1"/>
</dbReference>
<dbReference type="InterPro" id="IPR016181">
    <property type="entry name" value="Acyl_CoA_acyltransferase"/>
</dbReference>
<dbReference type="Proteomes" id="UP001214131">
    <property type="component" value="Chromosome"/>
</dbReference>
<sequence length="164" mass="18901">MIPFKHTRNGALTIKGDVIILNANTATKSDYPLILKIWEASVRKTHHFLKESDLLFYKEIIPQALDSVNLIVWKNQNHKVVGFSGIDKDELVMLFLDPQFIGQGYGREILSTLVRKYDIKRIDVNSQNVQAKRFYLKNNFKIDSEDPVDGFGKPYPITHLIRSI</sequence>
<dbReference type="InterPro" id="IPR000182">
    <property type="entry name" value="GNAT_dom"/>
</dbReference>
<dbReference type="EMBL" id="CP118739">
    <property type="protein sequence ID" value="WEA57261.1"/>
    <property type="molecule type" value="Genomic_DNA"/>
</dbReference>
<reference evidence="5 7" key="2">
    <citation type="submission" date="2023-02" db="EMBL/GenBank/DDBJ databases">
        <title>Comparative genomics and fermentation flavor characterization of five lactic acid bacteria reveal flavor biosynthesis metabolic pathways in fermented muskmelon puree.</title>
        <authorList>
            <person name="Yuan L."/>
            <person name="Li M."/>
            <person name="Xu X."/>
            <person name="Lao F."/>
            <person name="Wu J."/>
        </authorList>
    </citation>
    <scope>NUCLEOTIDE SEQUENCE [LARGE SCALE GENOMIC DNA]</scope>
    <source>
        <strain evidence="5 7">Ca-4</strain>
    </source>
</reference>
<dbReference type="PANTHER" id="PTHR43800">
    <property type="entry name" value="PEPTIDYL-LYSINE N-ACETYLTRANSFERASE YJAB"/>
    <property type="match status" value="1"/>
</dbReference>
<keyword evidence="2 4" id="KW-0012">Acyltransferase</keyword>
<dbReference type="Gene3D" id="3.40.630.30">
    <property type="match status" value="1"/>
</dbReference>
<dbReference type="PROSITE" id="PS51186">
    <property type="entry name" value="GNAT"/>
    <property type="match status" value="1"/>
</dbReference>
<dbReference type="EMBL" id="CP021474">
    <property type="protein sequence ID" value="ARW19647.1"/>
    <property type="molecule type" value="Genomic_DNA"/>
</dbReference>
<dbReference type="Proteomes" id="UP000196118">
    <property type="component" value="Chromosome"/>
</dbReference>
<dbReference type="SUPFAM" id="SSF55729">
    <property type="entry name" value="Acyl-CoA N-acyltransferases (Nat)"/>
    <property type="match status" value="1"/>
</dbReference>
<feature type="domain" description="N-acetyltransferase" evidence="3">
    <location>
        <begin position="21"/>
        <end position="164"/>
    </location>
</feature>
<dbReference type="AlphaFoldDB" id="A0A1Y0VYS8"/>